<dbReference type="PROSITE" id="PS50011">
    <property type="entry name" value="PROTEIN_KINASE_DOM"/>
    <property type="match status" value="1"/>
</dbReference>
<comment type="catalytic activity">
    <reaction evidence="4">
        <text>L-threonyl-[protein] + ATP = O-phospho-L-threonyl-[protein] + ADP + H(+)</text>
        <dbReference type="Rhea" id="RHEA:46608"/>
        <dbReference type="Rhea" id="RHEA-COMP:11060"/>
        <dbReference type="Rhea" id="RHEA-COMP:11605"/>
        <dbReference type="ChEBI" id="CHEBI:15378"/>
        <dbReference type="ChEBI" id="CHEBI:30013"/>
        <dbReference type="ChEBI" id="CHEBI:30616"/>
        <dbReference type="ChEBI" id="CHEBI:61977"/>
        <dbReference type="ChEBI" id="CHEBI:456216"/>
    </reaction>
</comment>
<dbReference type="GO" id="GO:0007166">
    <property type="term" value="P:cell surface receptor signaling pathway"/>
    <property type="evidence" value="ECO:0007669"/>
    <property type="project" value="InterPro"/>
</dbReference>
<evidence type="ECO:0000313" key="6">
    <source>
        <dbReference type="EMBL" id="KAG6716959.1"/>
    </source>
</evidence>
<evidence type="ECO:0000256" key="2">
    <source>
        <dbReference type="ARBA" id="ARBA00022840"/>
    </source>
</evidence>
<evidence type="ECO:0000256" key="4">
    <source>
        <dbReference type="ARBA" id="ARBA00047951"/>
    </source>
</evidence>
<dbReference type="Pfam" id="PF00069">
    <property type="entry name" value="Pkinase"/>
    <property type="match status" value="1"/>
</dbReference>
<dbReference type="FunFam" id="1.10.510.10:FF:000084">
    <property type="entry name" value="Wall-associated receptor kinase 2"/>
    <property type="match status" value="1"/>
</dbReference>
<gene>
    <name evidence="6" type="ORF">I3842_04G073600</name>
</gene>
<feature type="domain" description="Protein kinase" evidence="5">
    <location>
        <begin position="1"/>
        <end position="208"/>
    </location>
</feature>
<comment type="catalytic activity">
    <reaction evidence="3">
        <text>L-seryl-[protein] + ATP = O-phospho-L-seryl-[protein] + ADP + H(+)</text>
        <dbReference type="Rhea" id="RHEA:17989"/>
        <dbReference type="Rhea" id="RHEA-COMP:9863"/>
        <dbReference type="Rhea" id="RHEA-COMP:11604"/>
        <dbReference type="ChEBI" id="CHEBI:15378"/>
        <dbReference type="ChEBI" id="CHEBI:29999"/>
        <dbReference type="ChEBI" id="CHEBI:30616"/>
        <dbReference type="ChEBI" id="CHEBI:83421"/>
        <dbReference type="ChEBI" id="CHEBI:456216"/>
    </reaction>
</comment>
<dbReference type="InterPro" id="IPR008271">
    <property type="entry name" value="Ser/Thr_kinase_AS"/>
</dbReference>
<dbReference type="PANTHER" id="PTHR27005">
    <property type="entry name" value="WALL-ASSOCIATED RECEPTOR KINASE-LIKE 21"/>
    <property type="match status" value="1"/>
</dbReference>
<dbReference type="EMBL" id="CM031828">
    <property type="protein sequence ID" value="KAG6716959.1"/>
    <property type="molecule type" value="Genomic_DNA"/>
</dbReference>
<evidence type="ECO:0000256" key="1">
    <source>
        <dbReference type="ARBA" id="ARBA00022741"/>
    </source>
</evidence>
<keyword evidence="2" id="KW-0067">ATP-binding</keyword>
<dbReference type="SMART" id="SM00220">
    <property type="entry name" value="S_TKc"/>
    <property type="match status" value="1"/>
</dbReference>
<dbReference type="GO" id="GO:0005524">
    <property type="term" value="F:ATP binding"/>
    <property type="evidence" value="ECO:0007669"/>
    <property type="project" value="UniProtKB-KW"/>
</dbReference>
<protein>
    <recommendedName>
        <fullName evidence="5">Protein kinase domain-containing protein</fullName>
    </recommendedName>
</protein>
<evidence type="ECO:0000313" key="7">
    <source>
        <dbReference type="Proteomes" id="UP000811246"/>
    </source>
</evidence>
<comment type="caution">
    <text evidence="6">The sequence shown here is derived from an EMBL/GenBank/DDBJ whole genome shotgun (WGS) entry which is preliminary data.</text>
</comment>
<accession>A0A922F674</accession>
<dbReference type="GO" id="GO:0004674">
    <property type="term" value="F:protein serine/threonine kinase activity"/>
    <property type="evidence" value="ECO:0007669"/>
    <property type="project" value="TreeGrafter"/>
</dbReference>
<name>A0A922F674_CARIL</name>
<dbReference type="InterPro" id="IPR045274">
    <property type="entry name" value="WAK-like"/>
</dbReference>
<dbReference type="GO" id="GO:0005886">
    <property type="term" value="C:plasma membrane"/>
    <property type="evidence" value="ECO:0007669"/>
    <property type="project" value="TreeGrafter"/>
</dbReference>
<dbReference type="Proteomes" id="UP000811246">
    <property type="component" value="Chromosome 4"/>
</dbReference>
<reference evidence="6" key="1">
    <citation type="submission" date="2021-01" db="EMBL/GenBank/DDBJ databases">
        <authorList>
            <person name="Lovell J.T."/>
            <person name="Bentley N."/>
            <person name="Bhattarai G."/>
            <person name="Jenkins J.W."/>
            <person name="Sreedasyam A."/>
            <person name="Alarcon Y."/>
            <person name="Bock C."/>
            <person name="Boston L."/>
            <person name="Carlson J."/>
            <person name="Cervantes K."/>
            <person name="Clermont K."/>
            <person name="Krom N."/>
            <person name="Kubenka K."/>
            <person name="Mamidi S."/>
            <person name="Mattison C."/>
            <person name="Monteros M."/>
            <person name="Pisani C."/>
            <person name="Plott C."/>
            <person name="Rajasekar S."/>
            <person name="Rhein H.S."/>
            <person name="Rohla C."/>
            <person name="Song M."/>
            <person name="Hilaire R.S."/>
            <person name="Shu S."/>
            <person name="Wells L."/>
            <person name="Wang X."/>
            <person name="Webber J."/>
            <person name="Heerema R.J."/>
            <person name="Klein P."/>
            <person name="Conner P."/>
            <person name="Grauke L."/>
            <person name="Grimwood J."/>
            <person name="Schmutz J."/>
            <person name="Randall J.J."/>
        </authorList>
    </citation>
    <scope>NUCLEOTIDE SEQUENCE</scope>
    <source>
        <tissue evidence="6">Leaf</tissue>
    </source>
</reference>
<keyword evidence="1" id="KW-0547">Nucleotide-binding</keyword>
<evidence type="ECO:0000259" key="5">
    <source>
        <dbReference type="PROSITE" id="PS50011"/>
    </source>
</evidence>
<dbReference type="PROSITE" id="PS00108">
    <property type="entry name" value="PROTEIN_KINASE_ST"/>
    <property type="match status" value="1"/>
</dbReference>
<sequence>MRSFYQHGISLAQYLNGQNEEFLPTWDMRLRIAIEVAWALFHLHSAASSPIYHRDIKSTNILLDEKYRAKIADFGISRSVAIDQTHLSTLVHGTFGYVDPEYFQSSQFTDKSDVYSFGVVLAELWTREKAISSSRTEDTSLAAFFVSSMEGNNLFDILDNQVLKEAEKEKIIAVAKLAKRCLNLNGKQRPSMREVAMELEANQMSPKVSNLQEKYGEIEDFRTEISKQYDVVYTSTMSSMDSILRTSSLDSQPLILSS</sequence>
<proteinExistence type="predicted"/>
<organism evidence="6 7">
    <name type="scientific">Carya illinoinensis</name>
    <name type="common">Pecan</name>
    <dbReference type="NCBI Taxonomy" id="32201"/>
    <lineage>
        <taxon>Eukaryota</taxon>
        <taxon>Viridiplantae</taxon>
        <taxon>Streptophyta</taxon>
        <taxon>Embryophyta</taxon>
        <taxon>Tracheophyta</taxon>
        <taxon>Spermatophyta</taxon>
        <taxon>Magnoliopsida</taxon>
        <taxon>eudicotyledons</taxon>
        <taxon>Gunneridae</taxon>
        <taxon>Pentapetalae</taxon>
        <taxon>rosids</taxon>
        <taxon>fabids</taxon>
        <taxon>Fagales</taxon>
        <taxon>Juglandaceae</taxon>
        <taxon>Carya</taxon>
    </lineage>
</organism>
<dbReference type="PANTHER" id="PTHR27005:SF280">
    <property type="entry name" value="WALL-ASSOCIATED RECEPTOR KINASE-LIKE 8"/>
    <property type="match status" value="1"/>
</dbReference>
<evidence type="ECO:0000256" key="3">
    <source>
        <dbReference type="ARBA" id="ARBA00047558"/>
    </source>
</evidence>
<dbReference type="InterPro" id="IPR000719">
    <property type="entry name" value="Prot_kinase_dom"/>
</dbReference>
<dbReference type="AlphaFoldDB" id="A0A922F674"/>